<evidence type="ECO:0000256" key="3">
    <source>
        <dbReference type="ARBA" id="ARBA00022688"/>
    </source>
</evidence>
<keyword evidence="4" id="KW-0809">Transit peptide</keyword>
<dbReference type="EMBL" id="JAOWKZ010000004">
    <property type="protein sequence ID" value="MCV2874156.1"/>
    <property type="molecule type" value="Genomic_DNA"/>
</dbReference>
<evidence type="ECO:0000256" key="1">
    <source>
        <dbReference type="ARBA" id="ARBA00004749"/>
    </source>
</evidence>
<sequence>MENKGFDIGSAKERLMEAALSHAVFDGWSEATFRAACEDIGIAPALARAVFPRGALDLAIAYHKAGDAAMVAALDAEDLTALRFRDRVALAVRLRLEGADRELVRRGAALFALPQNAATGASLVWGTADAIWRALGDTSEDINWYSKRATLSAVYSSVVLYWLGDDSAGQDATWQFLDRRIEDVMRFEKFKAQVRDNPVLGRVLAGPMKILERVRAPTGAPGDLPGRMTGKEGA</sequence>
<name>A0ABT2ZTT7_9RHOB</name>
<comment type="function">
    <text evidence="6">Membrane-associated protein that warps the membrane surface to access and bind aromatic isoprenes with high specificity, including ubiquinone (CoQ) isoprene intermediates and presents them directly to COQ7, therefore facilitating the COQ7-mediated hydroxylase step. Participates in the biosynthesis of coenzyme Q, also named ubiquinone, an essential lipid-soluble electron transporter for aerobic cellular respiration.</text>
</comment>
<dbReference type="NCBIfam" id="TIGR02396">
    <property type="entry name" value="diverge_rpsU"/>
    <property type="match status" value="1"/>
</dbReference>
<reference evidence="8 9" key="1">
    <citation type="submission" date="2022-10" db="EMBL/GenBank/DDBJ databases">
        <title>Defluviimonas sp. nov., isolated from ocean surface sediments.</title>
        <authorList>
            <person name="He W."/>
            <person name="Wang L."/>
            <person name="Zhang D.-F."/>
        </authorList>
    </citation>
    <scope>NUCLEOTIDE SEQUENCE [LARGE SCALE GENOMIC DNA]</scope>
    <source>
        <strain evidence="8 9">WL0050</strain>
    </source>
</reference>
<feature type="domain" description="COQ9 C-terminal" evidence="7">
    <location>
        <begin position="118"/>
        <end position="188"/>
    </location>
</feature>
<comment type="pathway">
    <text evidence="1">Cofactor biosynthesis; ubiquinone biosynthesis.</text>
</comment>
<dbReference type="Proteomes" id="UP001652564">
    <property type="component" value="Unassembled WGS sequence"/>
</dbReference>
<comment type="caution">
    <text evidence="8">The sequence shown here is derived from an EMBL/GenBank/DDBJ whole genome shotgun (WGS) entry which is preliminary data.</text>
</comment>
<dbReference type="InterPro" id="IPR012762">
    <property type="entry name" value="Ubiq_biosynth_COQ9"/>
</dbReference>
<evidence type="ECO:0000256" key="5">
    <source>
        <dbReference type="ARBA" id="ARBA00023121"/>
    </source>
</evidence>
<proteinExistence type="inferred from homology"/>
<organism evidence="8 9">
    <name type="scientific">Albidovulum litorale</name>
    <dbReference type="NCBI Taxonomy" id="2984134"/>
    <lineage>
        <taxon>Bacteria</taxon>
        <taxon>Pseudomonadati</taxon>
        <taxon>Pseudomonadota</taxon>
        <taxon>Alphaproteobacteria</taxon>
        <taxon>Rhodobacterales</taxon>
        <taxon>Paracoccaceae</taxon>
        <taxon>Albidovulum</taxon>
    </lineage>
</organism>
<dbReference type="Gene3D" id="1.10.357.10">
    <property type="entry name" value="Tetracycline Repressor, domain 2"/>
    <property type="match status" value="1"/>
</dbReference>
<evidence type="ECO:0000256" key="6">
    <source>
        <dbReference type="ARBA" id="ARBA00058104"/>
    </source>
</evidence>
<gene>
    <name evidence="8" type="ORF">OEZ71_17805</name>
</gene>
<dbReference type="Pfam" id="PF08511">
    <property type="entry name" value="COQ9"/>
    <property type="match status" value="1"/>
</dbReference>
<dbReference type="RefSeq" id="WP_263741404.1">
    <property type="nucleotide sequence ID" value="NZ_JAOWKZ010000004.1"/>
</dbReference>
<evidence type="ECO:0000313" key="8">
    <source>
        <dbReference type="EMBL" id="MCV2874156.1"/>
    </source>
</evidence>
<comment type="similarity">
    <text evidence="2">Belongs to the COQ9 family.</text>
</comment>
<dbReference type="PANTHER" id="PTHR21427:SF19">
    <property type="entry name" value="UBIQUINONE BIOSYNTHESIS PROTEIN COQ9, MITOCHONDRIAL"/>
    <property type="match status" value="1"/>
</dbReference>
<keyword evidence="3" id="KW-0831">Ubiquinone biosynthesis</keyword>
<evidence type="ECO:0000259" key="7">
    <source>
        <dbReference type="Pfam" id="PF08511"/>
    </source>
</evidence>
<dbReference type="PANTHER" id="PTHR21427">
    <property type="entry name" value="UBIQUINONE BIOSYNTHESIS PROTEIN COQ9, MITOCHONDRIAL"/>
    <property type="match status" value="1"/>
</dbReference>
<dbReference type="InterPro" id="IPR013718">
    <property type="entry name" value="COQ9_C"/>
</dbReference>
<evidence type="ECO:0000256" key="4">
    <source>
        <dbReference type="ARBA" id="ARBA00022946"/>
    </source>
</evidence>
<evidence type="ECO:0000256" key="2">
    <source>
        <dbReference type="ARBA" id="ARBA00010766"/>
    </source>
</evidence>
<keyword evidence="9" id="KW-1185">Reference proteome</keyword>
<protein>
    <submittedName>
        <fullName evidence="8">COQ9 family protein</fullName>
    </submittedName>
</protein>
<keyword evidence="5" id="KW-0446">Lipid-binding</keyword>
<accession>A0ABT2ZTT7</accession>
<evidence type="ECO:0000313" key="9">
    <source>
        <dbReference type="Proteomes" id="UP001652564"/>
    </source>
</evidence>